<name>A0A4Y2D858_ARAVE</name>
<accession>A0A4Y2D858</accession>
<proteinExistence type="predicted"/>
<evidence type="ECO:0000313" key="2">
    <source>
        <dbReference type="Proteomes" id="UP000499080"/>
    </source>
</evidence>
<evidence type="ECO:0000313" key="1">
    <source>
        <dbReference type="EMBL" id="GBM12134.1"/>
    </source>
</evidence>
<gene>
    <name evidence="1" type="ORF">AVEN_39472_1</name>
</gene>
<dbReference type="EMBL" id="BGPR01000309">
    <property type="protein sequence ID" value="GBM12134.1"/>
    <property type="molecule type" value="Genomic_DNA"/>
</dbReference>
<dbReference type="AlphaFoldDB" id="A0A4Y2D858"/>
<comment type="caution">
    <text evidence="1">The sequence shown here is derived from an EMBL/GenBank/DDBJ whole genome shotgun (WGS) entry which is preliminary data.</text>
</comment>
<reference evidence="1 2" key="1">
    <citation type="journal article" date="2019" name="Sci. Rep.">
        <title>Orb-weaving spider Araneus ventricosus genome elucidates the spidroin gene catalogue.</title>
        <authorList>
            <person name="Kono N."/>
            <person name="Nakamura H."/>
            <person name="Ohtoshi R."/>
            <person name="Moran D.A.P."/>
            <person name="Shinohara A."/>
            <person name="Yoshida Y."/>
            <person name="Fujiwara M."/>
            <person name="Mori M."/>
            <person name="Tomita M."/>
            <person name="Arakawa K."/>
        </authorList>
    </citation>
    <scope>NUCLEOTIDE SEQUENCE [LARGE SCALE GENOMIC DNA]</scope>
</reference>
<organism evidence="1 2">
    <name type="scientific">Araneus ventricosus</name>
    <name type="common">Orbweaver spider</name>
    <name type="synonym">Epeira ventricosa</name>
    <dbReference type="NCBI Taxonomy" id="182803"/>
    <lineage>
        <taxon>Eukaryota</taxon>
        <taxon>Metazoa</taxon>
        <taxon>Ecdysozoa</taxon>
        <taxon>Arthropoda</taxon>
        <taxon>Chelicerata</taxon>
        <taxon>Arachnida</taxon>
        <taxon>Araneae</taxon>
        <taxon>Araneomorphae</taxon>
        <taxon>Entelegynae</taxon>
        <taxon>Araneoidea</taxon>
        <taxon>Araneidae</taxon>
        <taxon>Araneus</taxon>
    </lineage>
</organism>
<protein>
    <submittedName>
        <fullName evidence="1">Uncharacterized protein</fullName>
    </submittedName>
</protein>
<keyword evidence="2" id="KW-1185">Reference proteome</keyword>
<sequence>MAHPAGRKGGDVTACSSKLDDDMRNYVCHVTVKPSELAPLCNFRNSQIPLFEEVLKFTKFFYMKSQTNHKLNKLNSLISNLFKPYVDSLRRTD</sequence>
<dbReference type="Proteomes" id="UP000499080">
    <property type="component" value="Unassembled WGS sequence"/>
</dbReference>